<evidence type="ECO:0000313" key="2">
    <source>
        <dbReference type="Proteomes" id="UP000199531"/>
    </source>
</evidence>
<name>A0A1H8ELV4_9BURK</name>
<protein>
    <recommendedName>
        <fullName evidence="3">Small subunit of monooxygenase</fullName>
    </recommendedName>
</protein>
<dbReference type="EMBL" id="FOCW01000001">
    <property type="protein sequence ID" value="SEN19768.1"/>
    <property type="molecule type" value="Genomic_DNA"/>
</dbReference>
<dbReference type="AlphaFoldDB" id="A0A1H8ELV4"/>
<dbReference type="Proteomes" id="UP000199531">
    <property type="component" value="Unassembled WGS sequence"/>
</dbReference>
<evidence type="ECO:0008006" key="3">
    <source>
        <dbReference type="Google" id="ProtNLM"/>
    </source>
</evidence>
<organism evidence="1 2">
    <name type="scientific">Brachymonas denitrificans DSM 15123</name>
    <dbReference type="NCBI Taxonomy" id="1121117"/>
    <lineage>
        <taxon>Bacteria</taxon>
        <taxon>Pseudomonadati</taxon>
        <taxon>Pseudomonadota</taxon>
        <taxon>Betaproteobacteria</taxon>
        <taxon>Burkholderiales</taxon>
        <taxon>Comamonadaceae</taxon>
        <taxon>Brachymonas</taxon>
    </lineage>
</organism>
<sequence>MPLNTQPNFSEQGKRYFQLFSPGDDFYEALIDMHRDLSDEQSAMVNARLILLLANHIGDIGTLREAMAIARNTTPSPTPAAAQL</sequence>
<dbReference type="InterPro" id="IPR021233">
    <property type="entry name" value="DUF2783"/>
</dbReference>
<dbReference type="Pfam" id="PF10932">
    <property type="entry name" value="DUF2783"/>
    <property type="match status" value="1"/>
</dbReference>
<dbReference type="RefSeq" id="WP_091813937.1">
    <property type="nucleotide sequence ID" value="NZ_FOCW01000001.1"/>
</dbReference>
<evidence type="ECO:0000313" key="1">
    <source>
        <dbReference type="EMBL" id="SEN19768.1"/>
    </source>
</evidence>
<proteinExistence type="predicted"/>
<accession>A0A1H8ELV4</accession>
<keyword evidence="2" id="KW-1185">Reference proteome</keyword>
<gene>
    <name evidence="1" type="ORF">SAMN02745977_00721</name>
</gene>
<dbReference type="OrthoDB" id="6460891at2"/>
<dbReference type="STRING" id="1121117.SAMN02745977_00721"/>
<reference evidence="1 2" key="1">
    <citation type="submission" date="2016-10" db="EMBL/GenBank/DDBJ databases">
        <authorList>
            <person name="de Groot N.N."/>
        </authorList>
    </citation>
    <scope>NUCLEOTIDE SEQUENCE [LARGE SCALE GENOMIC DNA]</scope>
    <source>
        <strain evidence="1 2">DSM 15123</strain>
    </source>
</reference>